<feature type="region of interest" description="Disordered" evidence="1">
    <location>
        <begin position="1"/>
        <end position="37"/>
    </location>
</feature>
<gene>
    <name evidence="2" type="ORF">BTUL_0034g00670</name>
</gene>
<organism evidence="2 3">
    <name type="scientific">Botrytis tulipae</name>
    <dbReference type="NCBI Taxonomy" id="87230"/>
    <lineage>
        <taxon>Eukaryota</taxon>
        <taxon>Fungi</taxon>
        <taxon>Dikarya</taxon>
        <taxon>Ascomycota</taxon>
        <taxon>Pezizomycotina</taxon>
        <taxon>Leotiomycetes</taxon>
        <taxon>Helotiales</taxon>
        <taxon>Sclerotiniaceae</taxon>
        <taxon>Botrytis</taxon>
    </lineage>
</organism>
<dbReference type="Proteomes" id="UP000297777">
    <property type="component" value="Unassembled WGS sequence"/>
</dbReference>
<evidence type="ECO:0000256" key="1">
    <source>
        <dbReference type="SAM" id="MobiDB-lite"/>
    </source>
</evidence>
<evidence type="ECO:0000313" key="3">
    <source>
        <dbReference type="Proteomes" id="UP000297777"/>
    </source>
</evidence>
<protein>
    <submittedName>
        <fullName evidence="2">Uncharacterized protein</fullName>
    </submittedName>
</protein>
<comment type="caution">
    <text evidence="2">The sequence shown here is derived from an EMBL/GenBank/DDBJ whole genome shotgun (WGS) entry which is preliminary data.</text>
</comment>
<sequence>MAYQKPFKGTVDKAIPDAHRKADEPTNTGKDEKAENTGIRLENYTVTPGYFGPYASASISPVLPRSTMFAWHKERQRVPTAVDKVLIEEYQKMHIAKILEAPKRSAFTPQPSILNGRLQQRFLAEKHDTTSEMDREQFESRWAGCS</sequence>
<dbReference type="AlphaFoldDB" id="A0A4Z1EZT5"/>
<accession>A0A4Z1EZT5</accession>
<evidence type="ECO:0000313" key="2">
    <source>
        <dbReference type="EMBL" id="TGO15943.1"/>
    </source>
</evidence>
<reference evidence="2 3" key="1">
    <citation type="submission" date="2017-12" db="EMBL/GenBank/DDBJ databases">
        <title>Comparative genomics of Botrytis spp.</title>
        <authorList>
            <person name="Valero-Jimenez C.A."/>
            <person name="Tapia P."/>
            <person name="Veloso J."/>
            <person name="Silva-Moreno E."/>
            <person name="Staats M."/>
            <person name="Valdes J.H."/>
            <person name="Van Kan J.A.L."/>
        </authorList>
    </citation>
    <scope>NUCLEOTIDE SEQUENCE [LARGE SCALE GENOMIC DNA]</scope>
    <source>
        <strain evidence="2 3">Bt9001</strain>
    </source>
</reference>
<feature type="compositionally biased region" description="Basic and acidic residues" evidence="1">
    <location>
        <begin position="10"/>
        <end position="35"/>
    </location>
</feature>
<keyword evidence="3" id="KW-1185">Reference proteome</keyword>
<dbReference type="OrthoDB" id="3547260at2759"/>
<dbReference type="EMBL" id="PQXH01000034">
    <property type="protein sequence ID" value="TGO15943.1"/>
    <property type="molecule type" value="Genomic_DNA"/>
</dbReference>
<proteinExistence type="predicted"/>
<name>A0A4Z1EZT5_9HELO</name>